<gene>
    <name evidence="1" type="ORF">ACFO60_18785</name>
</gene>
<reference evidence="2" key="1">
    <citation type="journal article" date="2019" name="Int. J. Syst. Evol. Microbiol.">
        <title>The Global Catalogue of Microorganisms (GCM) 10K type strain sequencing project: providing services to taxonomists for standard genome sequencing and annotation.</title>
        <authorList>
            <consortium name="The Broad Institute Genomics Platform"/>
            <consortium name="The Broad Institute Genome Sequencing Center for Infectious Disease"/>
            <person name="Wu L."/>
            <person name="Ma J."/>
        </authorList>
    </citation>
    <scope>NUCLEOTIDE SEQUENCE [LARGE SCALE GENOMIC DNA]</scope>
    <source>
        <strain evidence="2">CGMCC 4.7132</strain>
    </source>
</reference>
<organism evidence="1 2">
    <name type="scientific">Sphaerisporangium dianthi</name>
    <dbReference type="NCBI Taxonomy" id="1436120"/>
    <lineage>
        <taxon>Bacteria</taxon>
        <taxon>Bacillati</taxon>
        <taxon>Actinomycetota</taxon>
        <taxon>Actinomycetes</taxon>
        <taxon>Streptosporangiales</taxon>
        <taxon>Streptosporangiaceae</taxon>
        <taxon>Sphaerisporangium</taxon>
    </lineage>
</organism>
<proteinExistence type="predicted"/>
<sequence>MTESGEARVAAALARLGGLGELPVREHVPVFEEVLSGLEATLASMDDTSPARGDGAS</sequence>
<evidence type="ECO:0000313" key="1">
    <source>
        <dbReference type="EMBL" id="MFC4532827.1"/>
    </source>
</evidence>
<dbReference type="Proteomes" id="UP001596004">
    <property type="component" value="Unassembled WGS sequence"/>
</dbReference>
<evidence type="ECO:0000313" key="2">
    <source>
        <dbReference type="Proteomes" id="UP001596004"/>
    </source>
</evidence>
<comment type="caution">
    <text evidence="1">The sequence shown here is derived from an EMBL/GenBank/DDBJ whole genome shotgun (WGS) entry which is preliminary data.</text>
</comment>
<keyword evidence="2" id="KW-1185">Reference proteome</keyword>
<name>A0ABV9CJH5_9ACTN</name>
<dbReference type="RefSeq" id="WP_380841707.1">
    <property type="nucleotide sequence ID" value="NZ_JBHSFP010000011.1"/>
</dbReference>
<protein>
    <recommendedName>
        <fullName evidence="3">MarR family transcriptional regulator</fullName>
    </recommendedName>
</protein>
<accession>A0ABV9CJH5</accession>
<evidence type="ECO:0008006" key="3">
    <source>
        <dbReference type="Google" id="ProtNLM"/>
    </source>
</evidence>
<dbReference type="EMBL" id="JBHSFP010000011">
    <property type="protein sequence ID" value="MFC4532827.1"/>
    <property type="molecule type" value="Genomic_DNA"/>
</dbReference>